<dbReference type="Proteomes" id="UP000292939">
    <property type="component" value="Chromosome"/>
</dbReference>
<reference evidence="2 3" key="1">
    <citation type="submission" date="2018-07" db="EMBL/GenBank/DDBJ databases">
        <title>Exploring interactions and the metabolic potential of the ultra-small soil bacteria Hylemonella gracilis.</title>
        <authorList>
            <person name="Tyc O."/>
            <person name="Kulkarni P."/>
            <person name="Gawehns F."/>
            <person name="Hundscheid M."/>
            <person name="Zweers H."/>
            <person name="Garbeva P."/>
        </authorList>
    </citation>
    <scope>NUCLEOTIDE SEQUENCE [LARGE SCALE GENOMIC DNA]</scope>
    <source>
        <strain evidence="2 3">NS1</strain>
    </source>
</reference>
<dbReference type="InterPro" id="IPR032710">
    <property type="entry name" value="NTF2-like_dom_sf"/>
</dbReference>
<dbReference type="AlphaFoldDB" id="A0A4V1A2I7"/>
<dbReference type="SUPFAM" id="SSF54427">
    <property type="entry name" value="NTF2-like"/>
    <property type="match status" value="1"/>
</dbReference>
<dbReference type="RefSeq" id="WP_131281900.1">
    <property type="nucleotide sequence ID" value="NZ_CP031395.1"/>
</dbReference>
<dbReference type="KEGG" id="hgr:DW355_17025"/>
<dbReference type="OrthoDB" id="117900at2"/>
<proteinExistence type="predicted"/>
<dbReference type="Pfam" id="PF12680">
    <property type="entry name" value="SnoaL_2"/>
    <property type="match status" value="1"/>
</dbReference>
<organism evidence="2 3">
    <name type="scientific">Hylemonella gracilis</name>
    <dbReference type="NCBI Taxonomy" id="80880"/>
    <lineage>
        <taxon>Bacteria</taxon>
        <taxon>Pseudomonadati</taxon>
        <taxon>Pseudomonadota</taxon>
        <taxon>Betaproteobacteria</taxon>
        <taxon>Burkholderiales</taxon>
        <taxon>Comamonadaceae</taxon>
        <taxon>Hylemonella</taxon>
    </lineage>
</organism>
<evidence type="ECO:0000313" key="3">
    <source>
        <dbReference type="Proteomes" id="UP000292939"/>
    </source>
</evidence>
<dbReference type="EMBL" id="CP031395">
    <property type="protein sequence ID" value="QBK06189.1"/>
    <property type="molecule type" value="Genomic_DNA"/>
</dbReference>
<protein>
    <submittedName>
        <fullName evidence="2">Nuclear transport factor 2 family protein</fullName>
    </submittedName>
</protein>
<dbReference type="Gene3D" id="3.10.450.50">
    <property type="match status" value="1"/>
</dbReference>
<evidence type="ECO:0000313" key="2">
    <source>
        <dbReference type="EMBL" id="QBK06189.1"/>
    </source>
</evidence>
<feature type="domain" description="SnoaL-like" evidence="1">
    <location>
        <begin position="18"/>
        <end position="109"/>
    </location>
</feature>
<accession>A0A4V1A2I7</accession>
<dbReference type="InterPro" id="IPR037401">
    <property type="entry name" value="SnoaL-like"/>
</dbReference>
<sequence>MKSALELLKAYLDNIQSPPTAAALFADDGILELPTVNAHATGPEQVQGLVTGLLKRMPDFRFRNLTVWIDTQDKVFAEYSVETLVVDTGKIYRQTYAGVLIAENGKIKRLREALDTAAATVAFKQD</sequence>
<name>A0A4V1A2I7_9BURK</name>
<evidence type="ECO:0000259" key="1">
    <source>
        <dbReference type="Pfam" id="PF12680"/>
    </source>
</evidence>
<gene>
    <name evidence="2" type="ORF">DW355_17025</name>
</gene>